<accession>A0A2J6TGC8</accession>
<protein>
    <submittedName>
        <fullName evidence="2">Uncharacterized protein</fullName>
    </submittedName>
</protein>
<sequence>MLAKTCANTSRQRLPPALWKPPTASVHSAKLPAPSLQIQKKSAHYCHHRPMKGDSETGDHALAWHQPLAANYHQAPLDTHCRTLSSGLKSFKVVGHALPGWSEPEKIDTGLMSRWGGRFGSGSVGGTAGDAFENCRILDSLVSAWRVTPDEPMFLL</sequence>
<gene>
    <name evidence="2" type="ORF">K444DRAFT_628091</name>
</gene>
<dbReference type="AlphaFoldDB" id="A0A2J6TGC8"/>
<reference evidence="2 3" key="1">
    <citation type="submission" date="2016-04" db="EMBL/GenBank/DDBJ databases">
        <title>A degradative enzymes factory behind the ericoid mycorrhizal symbiosis.</title>
        <authorList>
            <consortium name="DOE Joint Genome Institute"/>
            <person name="Martino E."/>
            <person name="Morin E."/>
            <person name="Grelet G."/>
            <person name="Kuo A."/>
            <person name="Kohler A."/>
            <person name="Daghino S."/>
            <person name="Barry K."/>
            <person name="Choi C."/>
            <person name="Cichocki N."/>
            <person name="Clum A."/>
            <person name="Copeland A."/>
            <person name="Hainaut M."/>
            <person name="Haridas S."/>
            <person name="Labutti K."/>
            <person name="Lindquist E."/>
            <person name="Lipzen A."/>
            <person name="Khouja H.-R."/>
            <person name="Murat C."/>
            <person name="Ohm R."/>
            <person name="Olson A."/>
            <person name="Spatafora J."/>
            <person name="Veneault-Fourrey C."/>
            <person name="Henrissat B."/>
            <person name="Grigoriev I."/>
            <person name="Martin F."/>
            <person name="Perotto S."/>
        </authorList>
    </citation>
    <scope>NUCLEOTIDE SEQUENCE [LARGE SCALE GENOMIC DNA]</scope>
    <source>
        <strain evidence="2 3">E</strain>
    </source>
</reference>
<proteinExistence type="predicted"/>
<name>A0A2J6TGC8_9HELO</name>
<feature type="region of interest" description="Disordered" evidence="1">
    <location>
        <begin position="1"/>
        <end position="26"/>
    </location>
</feature>
<organism evidence="2 3">
    <name type="scientific">Hyaloscypha bicolor E</name>
    <dbReference type="NCBI Taxonomy" id="1095630"/>
    <lineage>
        <taxon>Eukaryota</taxon>
        <taxon>Fungi</taxon>
        <taxon>Dikarya</taxon>
        <taxon>Ascomycota</taxon>
        <taxon>Pezizomycotina</taxon>
        <taxon>Leotiomycetes</taxon>
        <taxon>Helotiales</taxon>
        <taxon>Hyaloscyphaceae</taxon>
        <taxon>Hyaloscypha</taxon>
        <taxon>Hyaloscypha bicolor</taxon>
    </lineage>
</organism>
<dbReference type="InParanoid" id="A0A2J6TGC8"/>
<dbReference type="EMBL" id="KZ613785">
    <property type="protein sequence ID" value="PMD62085.1"/>
    <property type="molecule type" value="Genomic_DNA"/>
</dbReference>
<dbReference type="Proteomes" id="UP000235371">
    <property type="component" value="Unassembled WGS sequence"/>
</dbReference>
<feature type="compositionally biased region" description="Polar residues" evidence="1">
    <location>
        <begin position="1"/>
        <end position="12"/>
    </location>
</feature>
<evidence type="ECO:0000313" key="2">
    <source>
        <dbReference type="EMBL" id="PMD62085.1"/>
    </source>
</evidence>
<evidence type="ECO:0000313" key="3">
    <source>
        <dbReference type="Proteomes" id="UP000235371"/>
    </source>
</evidence>
<keyword evidence="3" id="KW-1185">Reference proteome</keyword>
<dbReference type="RefSeq" id="XP_024738989.1">
    <property type="nucleotide sequence ID" value="XM_024882882.1"/>
</dbReference>
<evidence type="ECO:0000256" key="1">
    <source>
        <dbReference type="SAM" id="MobiDB-lite"/>
    </source>
</evidence>
<dbReference type="GeneID" id="36590959"/>